<keyword evidence="1" id="KW-0472">Membrane</keyword>
<sequence length="53" mass="6042">MIKSILFLGFIWLALPADNKKTADIQFLLIFILFFLLFIISFAITMSPGFSVD</sequence>
<proteinExistence type="predicted"/>
<evidence type="ECO:0000313" key="2">
    <source>
        <dbReference type="EMBL" id="SVE38233.1"/>
    </source>
</evidence>
<gene>
    <name evidence="2" type="ORF">METZ01_LOCUS491087</name>
</gene>
<keyword evidence="1" id="KW-1133">Transmembrane helix</keyword>
<keyword evidence="1" id="KW-0812">Transmembrane</keyword>
<reference evidence="2" key="1">
    <citation type="submission" date="2018-05" db="EMBL/GenBank/DDBJ databases">
        <authorList>
            <person name="Lanie J.A."/>
            <person name="Ng W.-L."/>
            <person name="Kazmierczak K.M."/>
            <person name="Andrzejewski T.M."/>
            <person name="Davidsen T.M."/>
            <person name="Wayne K.J."/>
            <person name="Tettelin H."/>
            <person name="Glass J.I."/>
            <person name="Rusch D."/>
            <person name="Podicherti R."/>
            <person name="Tsui H.-C.T."/>
            <person name="Winkler M.E."/>
        </authorList>
    </citation>
    <scope>NUCLEOTIDE SEQUENCE</scope>
</reference>
<accession>A0A383D1U4</accession>
<name>A0A383D1U4_9ZZZZ</name>
<protein>
    <submittedName>
        <fullName evidence="2">Uncharacterized protein</fullName>
    </submittedName>
</protein>
<feature type="transmembrane region" description="Helical" evidence="1">
    <location>
        <begin position="29"/>
        <end position="50"/>
    </location>
</feature>
<organism evidence="2">
    <name type="scientific">marine metagenome</name>
    <dbReference type="NCBI Taxonomy" id="408172"/>
    <lineage>
        <taxon>unclassified sequences</taxon>
        <taxon>metagenomes</taxon>
        <taxon>ecological metagenomes</taxon>
    </lineage>
</organism>
<evidence type="ECO:0000256" key="1">
    <source>
        <dbReference type="SAM" id="Phobius"/>
    </source>
</evidence>
<dbReference type="AlphaFoldDB" id="A0A383D1U4"/>
<dbReference type="EMBL" id="UINC01213456">
    <property type="protein sequence ID" value="SVE38233.1"/>
    <property type="molecule type" value="Genomic_DNA"/>
</dbReference>